<dbReference type="InterPro" id="IPR036769">
    <property type="entry name" value="Ribosomal_uL11_C_sf"/>
</dbReference>
<dbReference type="Gene3D" id="1.10.10.250">
    <property type="entry name" value="Ribosomal protein L11, C-terminal domain"/>
    <property type="match status" value="1"/>
</dbReference>
<evidence type="ECO:0000313" key="9">
    <source>
        <dbReference type="EMBL" id="GAI16035.1"/>
    </source>
</evidence>
<comment type="caution">
    <text evidence="9">The sequence shown here is derived from an EMBL/GenBank/DDBJ whole genome shotgun (WGS) entry which is preliminary data.</text>
</comment>
<dbReference type="FunFam" id="1.10.10.250:FF:000001">
    <property type="entry name" value="50S ribosomal protein L11"/>
    <property type="match status" value="1"/>
</dbReference>
<keyword evidence="5" id="KW-0687">Ribonucleoprotein</keyword>
<dbReference type="InterPro" id="IPR020785">
    <property type="entry name" value="Ribosomal_uL11_CS"/>
</dbReference>
<evidence type="ECO:0000256" key="4">
    <source>
        <dbReference type="ARBA" id="ARBA00022980"/>
    </source>
</evidence>
<proteinExistence type="inferred from homology"/>
<dbReference type="SUPFAM" id="SSF54747">
    <property type="entry name" value="Ribosomal L11/L12e N-terminal domain"/>
    <property type="match status" value="1"/>
</dbReference>
<keyword evidence="2" id="KW-0699">rRNA-binding</keyword>
<dbReference type="EMBL" id="BARV01004164">
    <property type="protein sequence ID" value="GAI16035.1"/>
    <property type="molecule type" value="Genomic_DNA"/>
</dbReference>
<dbReference type="Pfam" id="PF03946">
    <property type="entry name" value="Ribosomal_L11_N"/>
    <property type="match status" value="1"/>
</dbReference>
<protein>
    <recommendedName>
        <fullName evidence="6">Large ribosomal subunit protein uL11m</fullName>
    </recommendedName>
</protein>
<dbReference type="PANTHER" id="PTHR11661">
    <property type="entry name" value="60S RIBOSOMAL PROTEIN L12"/>
    <property type="match status" value="1"/>
</dbReference>
<dbReference type="Gene3D" id="3.30.1550.10">
    <property type="entry name" value="Ribosomal protein L11/L12, N-terminal domain"/>
    <property type="match status" value="1"/>
</dbReference>
<dbReference type="GO" id="GO:0006412">
    <property type="term" value="P:translation"/>
    <property type="evidence" value="ECO:0007669"/>
    <property type="project" value="InterPro"/>
</dbReference>
<name>X1MMY3_9ZZZZ</name>
<feature type="domain" description="Large ribosomal subunit protein uL11 N-terminal" evidence="8">
    <location>
        <begin position="9"/>
        <end position="66"/>
    </location>
</feature>
<keyword evidence="4" id="KW-0689">Ribosomal protein</keyword>
<dbReference type="InterPro" id="IPR020783">
    <property type="entry name" value="Ribosomal_uL11_C"/>
</dbReference>
<dbReference type="InterPro" id="IPR000911">
    <property type="entry name" value="Ribosomal_uL11"/>
</dbReference>
<evidence type="ECO:0000256" key="2">
    <source>
        <dbReference type="ARBA" id="ARBA00022730"/>
    </source>
</evidence>
<dbReference type="SUPFAM" id="SSF46906">
    <property type="entry name" value="Ribosomal protein L11, C-terminal domain"/>
    <property type="match status" value="1"/>
</dbReference>
<dbReference type="CDD" id="cd00349">
    <property type="entry name" value="Ribosomal_L11"/>
    <property type="match status" value="1"/>
</dbReference>
<evidence type="ECO:0000256" key="5">
    <source>
        <dbReference type="ARBA" id="ARBA00023274"/>
    </source>
</evidence>
<keyword evidence="3" id="KW-0694">RNA-binding</keyword>
<dbReference type="GO" id="GO:0022625">
    <property type="term" value="C:cytosolic large ribosomal subunit"/>
    <property type="evidence" value="ECO:0007669"/>
    <property type="project" value="TreeGrafter"/>
</dbReference>
<comment type="similarity">
    <text evidence="1">Belongs to the universal ribosomal protein uL11 family.</text>
</comment>
<dbReference type="FunFam" id="3.30.1550.10:FF:000005">
    <property type="entry name" value="50S ribosomal protein L11"/>
    <property type="match status" value="1"/>
</dbReference>
<evidence type="ECO:0000256" key="1">
    <source>
        <dbReference type="ARBA" id="ARBA00010537"/>
    </source>
</evidence>
<sequence length="140" mass="15147">MAKKVAAVVKLHIPAGKATPAPPIGPALAQHGINIGDFCQKFNDATKNQQGWTLPVEVTIYEDRSFSFKLKTPLASELIKKAAGIEKGSGEPNKTKVGKITKAQLREIAQKKLPDLNTEDIDRAMKIIEGTARNMGITVE</sequence>
<reference evidence="9" key="1">
    <citation type="journal article" date="2014" name="Front. Microbiol.">
        <title>High frequency of phylogenetically diverse reductive dehalogenase-homologous genes in deep subseafloor sedimentary metagenomes.</title>
        <authorList>
            <person name="Kawai M."/>
            <person name="Futagami T."/>
            <person name="Toyoda A."/>
            <person name="Takaki Y."/>
            <person name="Nishi S."/>
            <person name="Hori S."/>
            <person name="Arai W."/>
            <person name="Tsubouchi T."/>
            <person name="Morono Y."/>
            <person name="Uchiyama I."/>
            <person name="Ito T."/>
            <person name="Fujiyama A."/>
            <person name="Inagaki F."/>
            <person name="Takami H."/>
        </authorList>
    </citation>
    <scope>NUCLEOTIDE SEQUENCE</scope>
    <source>
        <strain evidence="9">Expedition CK06-06</strain>
    </source>
</reference>
<dbReference type="SMART" id="SM00649">
    <property type="entry name" value="RL11"/>
    <property type="match status" value="1"/>
</dbReference>
<dbReference type="GO" id="GO:0070180">
    <property type="term" value="F:large ribosomal subunit rRNA binding"/>
    <property type="evidence" value="ECO:0007669"/>
    <property type="project" value="TreeGrafter"/>
</dbReference>
<dbReference type="InterPro" id="IPR036796">
    <property type="entry name" value="Ribosomal_uL11_N_sf"/>
</dbReference>
<dbReference type="PROSITE" id="PS00359">
    <property type="entry name" value="RIBOSOMAL_L11"/>
    <property type="match status" value="1"/>
</dbReference>
<evidence type="ECO:0000259" key="7">
    <source>
        <dbReference type="Pfam" id="PF00298"/>
    </source>
</evidence>
<dbReference type="InterPro" id="IPR020784">
    <property type="entry name" value="Ribosomal_uL11_N"/>
</dbReference>
<organism evidence="9">
    <name type="scientific">marine sediment metagenome</name>
    <dbReference type="NCBI Taxonomy" id="412755"/>
    <lineage>
        <taxon>unclassified sequences</taxon>
        <taxon>metagenomes</taxon>
        <taxon>ecological metagenomes</taxon>
    </lineage>
</organism>
<evidence type="ECO:0000256" key="6">
    <source>
        <dbReference type="ARBA" id="ARBA00040104"/>
    </source>
</evidence>
<accession>X1MMY3</accession>
<dbReference type="InterPro" id="IPR006519">
    <property type="entry name" value="Ribosomal_uL11_bac-typ"/>
</dbReference>
<dbReference type="NCBIfam" id="TIGR01632">
    <property type="entry name" value="L11_bact"/>
    <property type="match status" value="1"/>
</dbReference>
<dbReference type="Pfam" id="PF00298">
    <property type="entry name" value="Ribosomal_L11"/>
    <property type="match status" value="1"/>
</dbReference>
<dbReference type="AlphaFoldDB" id="X1MMY3"/>
<dbReference type="HAMAP" id="MF_00736">
    <property type="entry name" value="Ribosomal_uL11"/>
    <property type="match status" value="1"/>
</dbReference>
<gene>
    <name evidence="9" type="ORF">S06H3_09442</name>
</gene>
<feature type="domain" description="Large ribosomal subunit protein uL11 C-terminal" evidence="7">
    <location>
        <begin position="71"/>
        <end position="139"/>
    </location>
</feature>
<dbReference type="PANTHER" id="PTHR11661:SF1">
    <property type="entry name" value="LARGE RIBOSOMAL SUBUNIT PROTEIN UL11M"/>
    <property type="match status" value="1"/>
</dbReference>
<dbReference type="GO" id="GO:0003735">
    <property type="term" value="F:structural constituent of ribosome"/>
    <property type="evidence" value="ECO:0007669"/>
    <property type="project" value="InterPro"/>
</dbReference>
<evidence type="ECO:0000256" key="3">
    <source>
        <dbReference type="ARBA" id="ARBA00022884"/>
    </source>
</evidence>
<evidence type="ECO:0000259" key="8">
    <source>
        <dbReference type="Pfam" id="PF03946"/>
    </source>
</evidence>